<protein>
    <recommendedName>
        <fullName evidence="2">Retroviral polymerase SH3-like domain-containing protein</fullName>
    </recommendedName>
</protein>
<dbReference type="Proteomes" id="UP001058974">
    <property type="component" value="Chromosome 6"/>
</dbReference>
<proteinExistence type="predicted"/>
<evidence type="ECO:0000256" key="1">
    <source>
        <dbReference type="SAM" id="MobiDB-lite"/>
    </source>
</evidence>
<feature type="region of interest" description="Disordered" evidence="1">
    <location>
        <begin position="39"/>
        <end position="89"/>
    </location>
</feature>
<dbReference type="Pfam" id="PF25597">
    <property type="entry name" value="SH3_retrovirus"/>
    <property type="match status" value="1"/>
</dbReference>
<comment type="caution">
    <text evidence="3">The sequence shown here is derived from an EMBL/GenBank/DDBJ whole genome shotgun (WGS) entry which is preliminary data.</text>
</comment>
<feature type="domain" description="Retroviral polymerase SH3-like" evidence="2">
    <location>
        <begin position="1"/>
        <end position="41"/>
    </location>
</feature>
<dbReference type="InterPro" id="IPR057670">
    <property type="entry name" value="SH3_retrovirus"/>
</dbReference>
<evidence type="ECO:0000259" key="2">
    <source>
        <dbReference type="Pfam" id="PF25597"/>
    </source>
</evidence>
<evidence type="ECO:0000313" key="4">
    <source>
        <dbReference type="Proteomes" id="UP001058974"/>
    </source>
</evidence>
<gene>
    <name evidence="3" type="ORF">KIW84_064447</name>
</gene>
<dbReference type="Gramene" id="Psat06G0444700-T1">
    <property type="protein sequence ID" value="KAI5399078.1"/>
    <property type="gene ID" value="KIW84_064447"/>
</dbReference>
<accession>A0A9D4WCN1</accession>
<name>A0A9D4WCN1_PEA</name>
<keyword evidence="4" id="KW-1185">Reference proteome</keyword>
<evidence type="ECO:0000313" key="3">
    <source>
        <dbReference type="EMBL" id="KAI5399078.1"/>
    </source>
</evidence>
<sequence>MILIGYHPKGSYKLYNHVIQKVHISRDMIVDEAEKWKWEEEPVYSEESQETYIYPDSSDESVNNDDADESDNEEVNNNDVDEHEEVEAT</sequence>
<reference evidence="3 4" key="1">
    <citation type="journal article" date="2022" name="Nat. Genet.">
        <title>Improved pea reference genome and pan-genome highlight genomic features and evolutionary characteristics.</title>
        <authorList>
            <person name="Yang T."/>
            <person name="Liu R."/>
            <person name="Luo Y."/>
            <person name="Hu S."/>
            <person name="Wang D."/>
            <person name="Wang C."/>
            <person name="Pandey M.K."/>
            <person name="Ge S."/>
            <person name="Xu Q."/>
            <person name="Li N."/>
            <person name="Li G."/>
            <person name="Huang Y."/>
            <person name="Saxena R.K."/>
            <person name="Ji Y."/>
            <person name="Li M."/>
            <person name="Yan X."/>
            <person name="He Y."/>
            <person name="Liu Y."/>
            <person name="Wang X."/>
            <person name="Xiang C."/>
            <person name="Varshney R.K."/>
            <person name="Ding H."/>
            <person name="Gao S."/>
            <person name="Zong X."/>
        </authorList>
    </citation>
    <scope>NUCLEOTIDE SEQUENCE [LARGE SCALE GENOMIC DNA]</scope>
    <source>
        <strain evidence="3 4">cv. Zhongwan 6</strain>
    </source>
</reference>
<organism evidence="3 4">
    <name type="scientific">Pisum sativum</name>
    <name type="common">Garden pea</name>
    <name type="synonym">Lathyrus oleraceus</name>
    <dbReference type="NCBI Taxonomy" id="3888"/>
    <lineage>
        <taxon>Eukaryota</taxon>
        <taxon>Viridiplantae</taxon>
        <taxon>Streptophyta</taxon>
        <taxon>Embryophyta</taxon>
        <taxon>Tracheophyta</taxon>
        <taxon>Spermatophyta</taxon>
        <taxon>Magnoliopsida</taxon>
        <taxon>eudicotyledons</taxon>
        <taxon>Gunneridae</taxon>
        <taxon>Pentapetalae</taxon>
        <taxon>rosids</taxon>
        <taxon>fabids</taxon>
        <taxon>Fabales</taxon>
        <taxon>Fabaceae</taxon>
        <taxon>Papilionoideae</taxon>
        <taxon>50 kb inversion clade</taxon>
        <taxon>NPAAA clade</taxon>
        <taxon>Hologalegina</taxon>
        <taxon>IRL clade</taxon>
        <taxon>Fabeae</taxon>
        <taxon>Lathyrus</taxon>
    </lineage>
</organism>
<dbReference type="AlphaFoldDB" id="A0A9D4WCN1"/>
<dbReference type="EMBL" id="JAMSHJ010000006">
    <property type="protein sequence ID" value="KAI5399078.1"/>
    <property type="molecule type" value="Genomic_DNA"/>
</dbReference>
<feature type="compositionally biased region" description="Acidic residues" evidence="1">
    <location>
        <begin position="57"/>
        <end position="89"/>
    </location>
</feature>